<reference evidence="1" key="1">
    <citation type="submission" date="2020-07" db="EMBL/GenBank/DDBJ databases">
        <title>Highly diverse flavobacterial phages as mortality factor during North Sea spring blooms.</title>
        <authorList>
            <person name="Bartlau N."/>
            <person name="Wichels A."/>
            <person name="Krohne G."/>
            <person name="Adriaenssens E.M."/>
            <person name="Heins A."/>
            <person name="Fuchs B.M."/>
            <person name="Amann R."/>
            <person name="Moraru C."/>
        </authorList>
    </citation>
    <scope>NUCLEOTIDE SEQUENCE</scope>
</reference>
<gene>
    <name evidence="1" type="ORF">Ingeline1_44</name>
</gene>
<keyword evidence="2" id="KW-1185">Reference proteome</keyword>
<evidence type="ECO:0000313" key="1">
    <source>
        <dbReference type="EMBL" id="QQV89988.1"/>
    </source>
</evidence>
<evidence type="ECO:0000313" key="2">
    <source>
        <dbReference type="Proteomes" id="UP000693804"/>
    </source>
</evidence>
<name>A0A8E4ZIG9_9CAUD</name>
<accession>A0A8E4ZIG9</accession>
<sequence length="273" mass="29059">MAYINPSLISKGRGAAESKNQEIIIIDAAELANYPVRDDGGVVMVGAYTMKPGKYITKMAVTASKTSLGLASEGEEDNVSINALPEFQFPGSTVDAEEFVGNWLNRSIIIGVRIGSCGDPNGFYRMYGSCAAPLSLLPEGTNNNDATAIMMKFQQYAKTGIMPGRYYGTFTEATSNVVDADATTVDVDGLYGEFQLQDNAAATEITDIENATTGKVYTLIGSGGTNPATIDATNTNFLLVGAVDWQGLVNSRITFEAHDQGSGDHVFVEKSRS</sequence>
<organism evidence="1 2">
    <name type="scientific">Cellulophaga phage Ingeline_1</name>
    <dbReference type="NCBI Taxonomy" id="2745674"/>
    <lineage>
        <taxon>Viruses</taxon>
        <taxon>Duplodnaviria</taxon>
        <taxon>Heunggongvirae</taxon>
        <taxon>Uroviricota</taxon>
        <taxon>Caudoviricetes</taxon>
        <taxon>Duneviridae</taxon>
        <taxon>Ingelinevirus</taxon>
        <taxon>Ingelinevirus ingeline</taxon>
    </lineage>
</organism>
<dbReference type="EMBL" id="MT732435">
    <property type="protein sequence ID" value="QQV89988.1"/>
    <property type="molecule type" value="Genomic_DNA"/>
</dbReference>
<proteinExistence type="predicted"/>
<dbReference type="Proteomes" id="UP000693804">
    <property type="component" value="Segment"/>
</dbReference>
<protein>
    <submittedName>
        <fullName evidence="1">Uncharacterized protein</fullName>
    </submittedName>
</protein>